<feature type="binding site" evidence="6">
    <location>
        <position position="104"/>
    </location>
    <ligand>
        <name>substrate</name>
    </ligand>
</feature>
<dbReference type="GO" id="GO:0006145">
    <property type="term" value="P:purine nucleobase catabolic process"/>
    <property type="evidence" value="ECO:0007669"/>
    <property type="project" value="TreeGrafter"/>
</dbReference>
<reference evidence="8" key="1">
    <citation type="submission" date="2018-08" db="EMBL/GenBank/DDBJ databases">
        <title>A genome reference for cultivated species of the human gut microbiota.</title>
        <authorList>
            <person name="Zou Y."/>
            <person name="Xue W."/>
            <person name="Luo G."/>
        </authorList>
    </citation>
    <scope>NUCLEOTIDE SEQUENCE [LARGE SCALE GENOMIC DNA]</scope>
    <source>
        <strain evidence="8">TF05-5AC</strain>
    </source>
</reference>
<dbReference type="InterPro" id="IPR050138">
    <property type="entry name" value="DHOase/Allantoinase_Hydrolase"/>
</dbReference>
<evidence type="ECO:0000256" key="2">
    <source>
        <dbReference type="ARBA" id="ARBA00010286"/>
    </source>
</evidence>
<dbReference type="GO" id="GO:0005737">
    <property type="term" value="C:cytoplasm"/>
    <property type="evidence" value="ECO:0007669"/>
    <property type="project" value="TreeGrafter"/>
</dbReference>
<feature type="domain" description="Dihydroorotase catalytic" evidence="7">
    <location>
        <begin position="61"/>
        <end position="246"/>
    </location>
</feature>
<evidence type="ECO:0000259" key="7">
    <source>
        <dbReference type="Pfam" id="PF12890"/>
    </source>
</evidence>
<dbReference type="SUPFAM" id="SSF51556">
    <property type="entry name" value="Metallo-dependent hydrolases"/>
    <property type="match status" value="1"/>
</dbReference>
<dbReference type="PROSITE" id="PS00482">
    <property type="entry name" value="DIHYDROOROTASE_1"/>
    <property type="match status" value="1"/>
</dbReference>
<feature type="binding site" evidence="6">
    <location>
        <position position="72"/>
    </location>
    <ligand>
        <name>Zn(2+)</name>
        <dbReference type="ChEBI" id="CHEBI:29105"/>
        <label>1</label>
    </ligand>
</feature>
<accession>A0A3E3I2Z1</accession>
<dbReference type="GeneID" id="97988001"/>
<feature type="binding site" evidence="6">
    <location>
        <begin position="72"/>
        <end position="74"/>
    </location>
    <ligand>
        <name>substrate</name>
    </ligand>
</feature>
<dbReference type="EC" id="3.5.2.3" evidence="6"/>
<comment type="function">
    <text evidence="1 6">Catalyzes the reversible cyclization of carbamoyl aspartate to dihydroorotate.</text>
</comment>
<evidence type="ECO:0000256" key="1">
    <source>
        <dbReference type="ARBA" id="ARBA00002368"/>
    </source>
</evidence>
<dbReference type="Proteomes" id="UP000260812">
    <property type="component" value="Unassembled WGS sequence"/>
</dbReference>
<dbReference type="NCBIfam" id="TIGR00857">
    <property type="entry name" value="pyrC_multi"/>
    <property type="match status" value="1"/>
</dbReference>
<organism evidence="8 9">
    <name type="scientific">Eisenbergiella massiliensis</name>
    <dbReference type="NCBI Taxonomy" id="1720294"/>
    <lineage>
        <taxon>Bacteria</taxon>
        <taxon>Bacillati</taxon>
        <taxon>Bacillota</taxon>
        <taxon>Clostridia</taxon>
        <taxon>Lachnospirales</taxon>
        <taxon>Lachnospiraceae</taxon>
        <taxon>Eisenbergiella</taxon>
    </lineage>
</organism>
<keyword evidence="5 6" id="KW-0665">Pyrimidine biosynthesis</keyword>
<evidence type="ECO:0000313" key="9">
    <source>
        <dbReference type="Proteomes" id="UP000260812"/>
    </source>
</evidence>
<dbReference type="GO" id="GO:0004151">
    <property type="term" value="F:dihydroorotase activity"/>
    <property type="evidence" value="ECO:0007669"/>
    <property type="project" value="UniProtKB-UniRule"/>
</dbReference>
<evidence type="ECO:0000256" key="6">
    <source>
        <dbReference type="HAMAP-Rule" id="MF_00220"/>
    </source>
</evidence>
<feature type="binding site" evidence="6">
    <location>
        <position position="318"/>
    </location>
    <ligand>
        <name>substrate</name>
    </ligand>
</feature>
<evidence type="ECO:0000256" key="3">
    <source>
        <dbReference type="ARBA" id="ARBA00022723"/>
    </source>
</evidence>
<feature type="active site" evidence="6">
    <location>
        <position position="314"/>
    </location>
</feature>
<proteinExistence type="inferred from homology"/>
<dbReference type="PANTHER" id="PTHR43668:SF2">
    <property type="entry name" value="ALLANTOINASE"/>
    <property type="match status" value="1"/>
</dbReference>
<dbReference type="PANTHER" id="PTHR43668">
    <property type="entry name" value="ALLANTOINASE"/>
    <property type="match status" value="1"/>
</dbReference>
<keyword evidence="9" id="KW-1185">Reference proteome</keyword>
<dbReference type="InterPro" id="IPR004722">
    <property type="entry name" value="DHOase"/>
</dbReference>
<keyword evidence="4 6" id="KW-0378">Hydrolase</keyword>
<dbReference type="GO" id="GO:0044205">
    <property type="term" value="P:'de novo' UMP biosynthetic process"/>
    <property type="evidence" value="ECO:0007669"/>
    <property type="project" value="UniProtKB-UniRule"/>
</dbReference>
<protein>
    <recommendedName>
        <fullName evidence="6">Dihydroorotase</fullName>
        <shortName evidence="6">DHOase</shortName>
        <ecNumber evidence="6">3.5.2.3</ecNumber>
    </recommendedName>
</protein>
<comment type="cofactor">
    <cofactor evidence="6">
        <name>Zn(2+)</name>
        <dbReference type="ChEBI" id="CHEBI:29105"/>
    </cofactor>
    <text evidence="6">Binds 2 Zn(2+) ions per subunit.</text>
</comment>
<dbReference type="GO" id="GO:0004038">
    <property type="term" value="F:allantoinase activity"/>
    <property type="evidence" value="ECO:0007669"/>
    <property type="project" value="TreeGrafter"/>
</dbReference>
<dbReference type="UniPathway" id="UPA00070">
    <property type="reaction ID" value="UER00117"/>
</dbReference>
<comment type="catalytic activity">
    <reaction evidence="6">
        <text>(S)-dihydroorotate + H2O = N-carbamoyl-L-aspartate + H(+)</text>
        <dbReference type="Rhea" id="RHEA:24296"/>
        <dbReference type="ChEBI" id="CHEBI:15377"/>
        <dbReference type="ChEBI" id="CHEBI:15378"/>
        <dbReference type="ChEBI" id="CHEBI:30864"/>
        <dbReference type="ChEBI" id="CHEBI:32814"/>
        <dbReference type="EC" id="3.5.2.3"/>
    </reaction>
</comment>
<dbReference type="InterPro" id="IPR011059">
    <property type="entry name" value="Metal-dep_hydrolase_composite"/>
</dbReference>
<sequence length="431" mass="46421">MLLIKNTHMIDPASGTDARKDILIQDDKIIKIADSVTEKEAAVFSGKEVDMLQVIDAGGMIAAPGLVDAHVHFREPGFEHKEDIRTGARAAAAGGVTTVVLMANTNPCVDNPETLARVLEKGKQTAIHVTTCANVTRGMKGQELTDMPALLAAGAVGFTDDGIPLLAEETARRAMEQAATLGVPISFHEENPAFIENNGINRGKASAFYGIGGSDRQAEIDLVARDVRLAEETGACVVIQHISTKEAVQLVREAKKRGADVHAEATPHHFTLTEEAAIKYGTMAKMNPPLREEADRLAIIEGLKDNTIDMIATDHAPHSAEEKARELTAAPSGIIGLETSLSLGLEQLVDKGELTLSELIERMSLAPARLYHLDAGRLTEGGPADLILFRPEETWKAEHFLSKSANTPFLGRKMKGKIYFTIANGKIAYRS</sequence>
<dbReference type="InterPro" id="IPR002195">
    <property type="entry name" value="Dihydroorotase_CS"/>
</dbReference>
<evidence type="ECO:0000256" key="5">
    <source>
        <dbReference type="ARBA" id="ARBA00022975"/>
    </source>
</evidence>
<feature type="binding site" evidence="6">
    <location>
        <position position="188"/>
    </location>
    <ligand>
        <name>Zn(2+)</name>
        <dbReference type="ChEBI" id="CHEBI:29105"/>
        <label>2</label>
    </ligand>
</feature>
<feature type="binding site" evidence="6">
    <location>
        <position position="287"/>
    </location>
    <ligand>
        <name>substrate</name>
    </ligand>
</feature>
<feature type="binding site" evidence="6">
    <location>
        <position position="161"/>
    </location>
    <ligand>
        <name>Zn(2+)</name>
        <dbReference type="ChEBI" id="CHEBI:29105"/>
        <label>1</label>
    </ligand>
</feature>
<feature type="binding site" evidence="6">
    <location>
        <position position="241"/>
    </location>
    <ligand>
        <name>Zn(2+)</name>
        <dbReference type="ChEBI" id="CHEBI:29105"/>
        <label>2</label>
    </ligand>
</feature>
<dbReference type="Gene3D" id="3.20.20.140">
    <property type="entry name" value="Metal-dependent hydrolases"/>
    <property type="match status" value="1"/>
</dbReference>
<dbReference type="PROSITE" id="PS00483">
    <property type="entry name" value="DIHYDROOROTASE_2"/>
    <property type="match status" value="1"/>
</dbReference>
<dbReference type="AlphaFoldDB" id="A0A3E3I2Z1"/>
<dbReference type="InterPro" id="IPR032466">
    <property type="entry name" value="Metal_Hydrolase"/>
</dbReference>
<feature type="binding site" evidence="6">
    <location>
        <position position="314"/>
    </location>
    <ligand>
        <name>Zn(2+)</name>
        <dbReference type="ChEBI" id="CHEBI:29105"/>
        <label>1</label>
    </ligand>
</feature>
<comment type="caution">
    <text evidence="6">Lacks conserved residue(s) required for the propagation of feature annotation.</text>
</comment>
<dbReference type="RefSeq" id="WP_117544782.1">
    <property type="nucleotide sequence ID" value="NZ_JBKUNB010000002.1"/>
</dbReference>
<dbReference type="HAMAP" id="MF_00220_B">
    <property type="entry name" value="PyrC_classI_B"/>
    <property type="match status" value="1"/>
</dbReference>
<evidence type="ECO:0000256" key="4">
    <source>
        <dbReference type="ARBA" id="ARBA00022801"/>
    </source>
</evidence>
<dbReference type="SUPFAM" id="SSF51338">
    <property type="entry name" value="Composite domain of metallo-dependent hydrolases"/>
    <property type="match status" value="1"/>
</dbReference>
<dbReference type="GO" id="GO:0008270">
    <property type="term" value="F:zinc ion binding"/>
    <property type="evidence" value="ECO:0007669"/>
    <property type="project" value="UniProtKB-UniRule"/>
</dbReference>
<evidence type="ECO:0000313" key="8">
    <source>
        <dbReference type="EMBL" id="RGE59146.1"/>
    </source>
</evidence>
<comment type="similarity">
    <text evidence="2 6">Belongs to the metallo-dependent hydrolases superfamily. DHOase family. Class I DHOase subfamily.</text>
</comment>
<comment type="pathway">
    <text evidence="6">Pyrimidine metabolism; UMP biosynthesis via de novo pathway; (S)-dihydroorotate from bicarbonate: step 3/3.</text>
</comment>
<comment type="caution">
    <text evidence="8">The sequence shown here is derived from an EMBL/GenBank/DDBJ whole genome shotgun (WGS) entry which is preliminary data.</text>
</comment>
<dbReference type="InterPro" id="IPR024403">
    <property type="entry name" value="DHOase_cat"/>
</dbReference>
<feature type="binding site" evidence="6">
    <location>
        <position position="70"/>
    </location>
    <ligand>
        <name>Zn(2+)</name>
        <dbReference type="ChEBI" id="CHEBI:29105"/>
        <label>1</label>
    </ligand>
</feature>
<dbReference type="NCBIfam" id="NF006839">
    <property type="entry name" value="PRK09357.1-4"/>
    <property type="match status" value="1"/>
</dbReference>
<dbReference type="CDD" id="cd01317">
    <property type="entry name" value="DHOase_IIa"/>
    <property type="match status" value="1"/>
</dbReference>
<name>A0A3E3I2Z1_9FIRM</name>
<feature type="binding site" evidence="6">
    <location>
        <position position="161"/>
    </location>
    <ligand>
        <name>Zn(2+)</name>
        <dbReference type="ChEBI" id="CHEBI:29105"/>
        <label>2</label>
    </ligand>
</feature>
<dbReference type="Pfam" id="PF12890">
    <property type="entry name" value="DHOase"/>
    <property type="match status" value="1"/>
</dbReference>
<dbReference type="EMBL" id="QVLV01000009">
    <property type="protein sequence ID" value="RGE59146.1"/>
    <property type="molecule type" value="Genomic_DNA"/>
</dbReference>
<gene>
    <name evidence="6" type="primary">pyrC</name>
    <name evidence="8" type="ORF">DXC51_14285</name>
</gene>
<keyword evidence="3 6" id="KW-0479">Metal-binding</keyword>
<keyword evidence="6" id="KW-0862">Zinc</keyword>